<dbReference type="PANTHER" id="PTHR10605">
    <property type="entry name" value="HEPARAN SULFATE SULFOTRANSFERASE"/>
    <property type="match status" value="1"/>
</dbReference>
<dbReference type="InterPro" id="IPR037359">
    <property type="entry name" value="NST/OST"/>
</dbReference>
<dbReference type="RefSeq" id="WP_252851296.1">
    <property type="nucleotide sequence ID" value="NZ_JAMXLR010000020.1"/>
</dbReference>
<protein>
    <submittedName>
        <fullName evidence="4">Sulfotransferase domain-containing protein</fullName>
    </submittedName>
</protein>
<dbReference type="SUPFAM" id="SSF52540">
    <property type="entry name" value="P-loop containing nucleoside triphosphate hydrolases"/>
    <property type="match status" value="1"/>
</dbReference>
<dbReference type="AlphaFoldDB" id="A0A9X2JFD3"/>
<proteinExistence type="predicted"/>
<dbReference type="GO" id="GO:0008146">
    <property type="term" value="F:sulfotransferase activity"/>
    <property type="evidence" value="ECO:0007669"/>
    <property type="project" value="InterPro"/>
</dbReference>
<evidence type="ECO:0000256" key="2">
    <source>
        <dbReference type="ARBA" id="ARBA00023180"/>
    </source>
</evidence>
<dbReference type="Pfam" id="PF00685">
    <property type="entry name" value="Sulfotransfer_1"/>
    <property type="match status" value="1"/>
</dbReference>
<comment type="caution">
    <text evidence="4">The sequence shown here is derived from an EMBL/GenBank/DDBJ whole genome shotgun (WGS) entry which is preliminary data.</text>
</comment>
<dbReference type="PANTHER" id="PTHR10605:SF56">
    <property type="entry name" value="BIFUNCTIONAL HEPARAN SULFATE N-DEACETYLASE_N-SULFOTRANSFERASE"/>
    <property type="match status" value="1"/>
</dbReference>
<evidence type="ECO:0000313" key="5">
    <source>
        <dbReference type="Proteomes" id="UP001155241"/>
    </source>
</evidence>
<gene>
    <name evidence="4" type="ORF">NG895_04705</name>
</gene>
<reference evidence="4" key="1">
    <citation type="submission" date="2022-06" db="EMBL/GenBank/DDBJ databases">
        <title>Aeoliella straminimaris, a novel planctomycete from sediments.</title>
        <authorList>
            <person name="Vitorino I.R."/>
            <person name="Lage O.M."/>
        </authorList>
    </citation>
    <scope>NUCLEOTIDE SEQUENCE</scope>
    <source>
        <strain evidence="4">ICT_H6.2</strain>
    </source>
</reference>
<dbReference type="Gene3D" id="3.40.50.300">
    <property type="entry name" value="P-loop containing nucleotide triphosphate hydrolases"/>
    <property type="match status" value="1"/>
</dbReference>
<name>A0A9X2JFD3_9BACT</name>
<sequence>MRLPDFLIIGAMKSGTTGLFFDVCGHPQVYMPVNKEPHALCDDKVLTEAGKQEYADLYVAAGADQLVGDASTGYSKLPDRPGVVERAVAVLPEDFRAIYIIREPISRIISQHYHEFSRGLVGADINAVVREHPRYLDFSRYAWQLRPWVEAIGRDRIRVVLFEQYKSSRSAVVAETCRFLGLDPDERPAIDEQEVFNAGDGKPVPGPIWNAIRGNKMYQKLVRPLVSSRARHHLRKYFMRKAPPRPTPPSAETIAWLQQELANDREELAAQWDISPWGDVPAN</sequence>
<evidence type="ECO:0000259" key="3">
    <source>
        <dbReference type="Pfam" id="PF00685"/>
    </source>
</evidence>
<accession>A0A9X2JFD3</accession>
<evidence type="ECO:0000256" key="1">
    <source>
        <dbReference type="ARBA" id="ARBA00022679"/>
    </source>
</evidence>
<feature type="domain" description="Sulfotransferase" evidence="3">
    <location>
        <begin position="4"/>
        <end position="188"/>
    </location>
</feature>
<keyword evidence="1" id="KW-0808">Transferase</keyword>
<dbReference type="EMBL" id="JAMXLR010000020">
    <property type="protein sequence ID" value="MCO6043197.1"/>
    <property type="molecule type" value="Genomic_DNA"/>
</dbReference>
<keyword evidence="2" id="KW-0325">Glycoprotein</keyword>
<dbReference type="InterPro" id="IPR000863">
    <property type="entry name" value="Sulfotransferase_dom"/>
</dbReference>
<keyword evidence="5" id="KW-1185">Reference proteome</keyword>
<evidence type="ECO:0000313" key="4">
    <source>
        <dbReference type="EMBL" id="MCO6043197.1"/>
    </source>
</evidence>
<dbReference type="InterPro" id="IPR027417">
    <property type="entry name" value="P-loop_NTPase"/>
</dbReference>
<organism evidence="4 5">
    <name type="scientific">Aeoliella straminimaris</name>
    <dbReference type="NCBI Taxonomy" id="2954799"/>
    <lineage>
        <taxon>Bacteria</taxon>
        <taxon>Pseudomonadati</taxon>
        <taxon>Planctomycetota</taxon>
        <taxon>Planctomycetia</taxon>
        <taxon>Pirellulales</taxon>
        <taxon>Lacipirellulaceae</taxon>
        <taxon>Aeoliella</taxon>
    </lineage>
</organism>
<dbReference type="Proteomes" id="UP001155241">
    <property type="component" value="Unassembled WGS sequence"/>
</dbReference>